<dbReference type="PANTHER" id="PTHR10641:SF1358">
    <property type="entry name" value="MYB TRANSCRIPTION FACTOR"/>
    <property type="match status" value="1"/>
</dbReference>
<gene>
    <name evidence="6" type="ORF">COLO4_16980</name>
</gene>
<comment type="caution">
    <text evidence="6">The sequence shown here is derived from an EMBL/GenBank/DDBJ whole genome shotgun (WGS) entry which is preliminary data.</text>
</comment>
<dbReference type="OrthoDB" id="2143914at2759"/>
<dbReference type="PROSITE" id="PS50090">
    <property type="entry name" value="MYB_LIKE"/>
    <property type="match status" value="1"/>
</dbReference>
<keyword evidence="2" id="KW-0238">DNA-binding</keyword>
<dbReference type="CDD" id="cd00167">
    <property type="entry name" value="SANT"/>
    <property type="match status" value="1"/>
</dbReference>
<dbReference type="SUPFAM" id="SSF46689">
    <property type="entry name" value="Homeodomain-like"/>
    <property type="match status" value="1"/>
</dbReference>
<dbReference type="GO" id="GO:0005634">
    <property type="term" value="C:nucleus"/>
    <property type="evidence" value="ECO:0007669"/>
    <property type="project" value="UniProtKB-SubCell"/>
</dbReference>
<dbReference type="AlphaFoldDB" id="A0A1R3JEN3"/>
<name>A0A1R3JEN3_9ROSI</name>
<accession>A0A1R3JEN3</accession>
<evidence type="ECO:0000256" key="1">
    <source>
        <dbReference type="ARBA" id="ARBA00004123"/>
    </source>
</evidence>
<dbReference type="InterPro" id="IPR015495">
    <property type="entry name" value="Myb_TF_plants"/>
</dbReference>
<evidence type="ECO:0000313" key="7">
    <source>
        <dbReference type="Proteomes" id="UP000187203"/>
    </source>
</evidence>
<dbReference type="InterPro" id="IPR017930">
    <property type="entry name" value="Myb_dom"/>
</dbReference>
<evidence type="ECO:0000256" key="3">
    <source>
        <dbReference type="ARBA" id="ARBA00023242"/>
    </source>
</evidence>
<evidence type="ECO:0000313" key="6">
    <source>
        <dbReference type="EMBL" id="OMO93280.1"/>
    </source>
</evidence>
<dbReference type="GO" id="GO:0003677">
    <property type="term" value="F:DNA binding"/>
    <property type="evidence" value="ECO:0007669"/>
    <property type="project" value="UniProtKB-KW"/>
</dbReference>
<dbReference type="PROSITE" id="PS51294">
    <property type="entry name" value="HTH_MYB"/>
    <property type="match status" value="1"/>
</dbReference>
<evidence type="ECO:0000259" key="5">
    <source>
        <dbReference type="PROSITE" id="PS51294"/>
    </source>
</evidence>
<evidence type="ECO:0000256" key="2">
    <source>
        <dbReference type="ARBA" id="ARBA00023125"/>
    </source>
</evidence>
<feature type="domain" description="HTH myb-type" evidence="5">
    <location>
        <begin position="10"/>
        <end position="33"/>
    </location>
</feature>
<dbReference type="InterPro" id="IPR001005">
    <property type="entry name" value="SANT/Myb"/>
</dbReference>
<protein>
    <submittedName>
        <fullName evidence="6">Uncharacterized protein</fullName>
    </submittedName>
</protein>
<dbReference type="STRING" id="93759.A0A1R3JEN3"/>
<dbReference type="Gene3D" id="1.10.10.60">
    <property type="entry name" value="Homeodomain-like"/>
    <property type="match status" value="1"/>
</dbReference>
<keyword evidence="3" id="KW-0539">Nucleus</keyword>
<proteinExistence type="predicted"/>
<comment type="subcellular location">
    <subcellularLocation>
        <location evidence="1">Nucleus</location>
    </subcellularLocation>
</comment>
<sequence length="144" mass="16112">MGRSPCCSDDANVKKGPWTPEEDQKLIDYINEHAPIPQNIQATNNFLGAANSWESFEGEFKYETPEMSDKCLSGSCDSQTENSFSELVADSPETCFMMNQMENNKITSNQCNSPISADTSIFQAWEKLLDDDESGSSCWKDILE</sequence>
<dbReference type="EMBL" id="AWUE01016274">
    <property type="protein sequence ID" value="OMO93280.1"/>
    <property type="molecule type" value="Genomic_DNA"/>
</dbReference>
<dbReference type="Proteomes" id="UP000187203">
    <property type="component" value="Unassembled WGS sequence"/>
</dbReference>
<keyword evidence="7" id="KW-1185">Reference proteome</keyword>
<reference evidence="7" key="1">
    <citation type="submission" date="2013-09" db="EMBL/GenBank/DDBJ databases">
        <title>Corchorus olitorius genome sequencing.</title>
        <authorList>
            <person name="Alam M."/>
            <person name="Haque M.S."/>
            <person name="Islam M.S."/>
            <person name="Emdad E.M."/>
            <person name="Islam M.M."/>
            <person name="Ahmed B."/>
            <person name="Halim A."/>
            <person name="Hossen Q.M.M."/>
            <person name="Hossain M.Z."/>
            <person name="Ahmed R."/>
            <person name="Khan M.M."/>
            <person name="Islam R."/>
            <person name="Rashid M.M."/>
            <person name="Khan S.A."/>
            <person name="Rahman M.S."/>
            <person name="Alam M."/>
            <person name="Yahiya A.S."/>
            <person name="Khan M.S."/>
            <person name="Azam M.S."/>
            <person name="Haque T."/>
            <person name="Lashkar M.Z.H."/>
            <person name="Akhand A.I."/>
            <person name="Morshed G."/>
            <person name="Roy S."/>
            <person name="Uddin K.S."/>
            <person name="Rabeya T."/>
            <person name="Hossain A.S."/>
            <person name="Chowdhury A."/>
            <person name="Snigdha A.R."/>
            <person name="Mortoza M.S."/>
            <person name="Matin S.A."/>
            <person name="Hoque S.M.E."/>
            <person name="Islam M.K."/>
            <person name="Roy D.K."/>
            <person name="Haider R."/>
            <person name="Moosa M.M."/>
            <person name="Elias S.M."/>
            <person name="Hasan A.M."/>
            <person name="Jahan S."/>
            <person name="Shafiuddin M."/>
            <person name="Mahmood N."/>
            <person name="Shommy N.S."/>
        </authorList>
    </citation>
    <scope>NUCLEOTIDE SEQUENCE [LARGE SCALE GENOMIC DNA]</scope>
    <source>
        <strain evidence="7">cv. O-4</strain>
    </source>
</reference>
<evidence type="ECO:0000259" key="4">
    <source>
        <dbReference type="PROSITE" id="PS50090"/>
    </source>
</evidence>
<organism evidence="6 7">
    <name type="scientific">Corchorus olitorius</name>
    <dbReference type="NCBI Taxonomy" id="93759"/>
    <lineage>
        <taxon>Eukaryota</taxon>
        <taxon>Viridiplantae</taxon>
        <taxon>Streptophyta</taxon>
        <taxon>Embryophyta</taxon>
        <taxon>Tracheophyta</taxon>
        <taxon>Spermatophyta</taxon>
        <taxon>Magnoliopsida</taxon>
        <taxon>eudicotyledons</taxon>
        <taxon>Gunneridae</taxon>
        <taxon>Pentapetalae</taxon>
        <taxon>rosids</taxon>
        <taxon>malvids</taxon>
        <taxon>Malvales</taxon>
        <taxon>Malvaceae</taxon>
        <taxon>Grewioideae</taxon>
        <taxon>Apeibeae</taxon>
        <taxon>Corchorus</taxon>
    </lineage>
</organism>
<feature type="domain" description="Myb-like" evidence="4">
    <location>
        <begin position="10"/>
        <end position="88"/>
    </location>
</feature>
<dbReference type="InterPro" id="IPR009057">
    <property type="entry name" value="Homeodomain-like_sf"/>
</dbReference>
<dbReference type="PANTHER" id="PTHR10641">
    <property type="entry name" value="MYB FAMILY TRANSCRIPTION FACTOR"/>
    <property type="match status" value="1"/>
</dbReference>